<feature type="domain" description="CSD2" evidence="2">
    <location>
        <begin position="232"/>
        <end position="308"/>
    </location>
</feature>
<feature type="compositionally biased region" description="Acidic residues" evidence="1">
    <location>
        <begin position="563"/>
        <end position="614"/>
    </location>
</feature>
<dbReference type="GO" id="GO:0006402">
    <property type="term" value="P:mRNA catabolic process"/>
    <property type="evidence" value="ECO:0007669"/>
    <property type="project" value="TreeGrafter"/>
</dbReference>
<dbReference type="Proteomes" id="UP000054282">
    <property type="component" value="Unassembled WGS sequence"/>
</dbReference>
<dbReference type="GO" id="GO:0000175">
    <property type="term" value="F:3'-5'-RNA exonuclease activity"/>
    <property type="evidence" value="ECO:0007669"/>
    <property type="project" value="TreeGrafter"/>
</dbReference>
<evidence type="ECO:0000259" key="2">
    <source>
        <dbReference type="Pfam" id="PF17849"/>
    </source>
</evidence>
<feature type="region of interest" description="Disordered" evidence="1">
    <location>
        <begin position="480"/>
        <end position="511"/>
    </location>
</feature>
<gene>
    <name evidence="3" type="ORF">PFDG_00634</name>
</gene>
<dbReference type="EMBL" id="DS016101">
    <property type="protein sequence ID" value="KOB85159.1"/>
    <property type="molecule type" value="Genomic_DNA"/>
</dbReference>
<dbReference type="SUPFAM" id="SSF50249">
    <property type="entry name" value="Nucleic acid-binding proteins"/>
    <property type="match status" value="2"/>
</dbReference>
<protein>
    <recommendedName>
        <fullName evidence="2">CSD2 domain-containing protein</fullName>
    </recommendedName>
</protein>
<dbReference type="GO" id="GO:0000932">
    <property type="term" value="C:P-body"/>
    <property type="evidence" value="ECO:0007669"/>
    <property type="project" value="TreeGrafter"/>
</dbReference>
<accession>A0A0L7LX15</accession>
<sequence>MKEKRKKELKEKKMKIKENEQKIKESEQKIKESEQKIKESEQKIKESEQKIKESEQKIKESEQKINESKKKSIKSVNLDNIKKKENKKSYTSSDEHYNVNTKLKPDHEYNFIEVGTREKKAKKKQKNEFSLYDEYITQEKAIEGIINKKYIRGILNVRRSDYGFILFDNQKVHIKSKRDMNRALDGDSVVVKIKKSTDEETCGKILYIEEHNGSDIKYVCIFRDKIKNKKYNVAIPFKKNIPLIKVLNEDIIKFMNKYNICDISNQLVYIKIFVWDINDTYPEGKIVEILGQNDIFHNMQNAILLNHNLNFNLKDALEDQYLKDLKNKDTYKQIISEQIKKRTDLTNTCIFTIDPDTARDLDDAININKISRKKIMSSNYYIQIVHNLIAHNGDIEELILKKNISLYKNDHDNNFFENLKKNTCLKDIENVKYGSFLKEKKKKKKKNRKNKELKENTVYRIKKKDSFNNMQSSSFLSDKMNNTSQHNKNNNKFVGQQNEQLKKPKKKCTNVNTSQSMCNDIMNHIINEKKFKTDINSDEYMNNSYNDNNHKRSKKHDTVEKVDIDDDVNNDVDDDIDDDIDDDVNNDVDDDIDDDIDDDVNNDVDDDNDDDNGADDFFFTSNKYGDIIQSDTESVLNNIYDSKGAKLKQKVQRNNNNNNKIMNHNNTNVKGISIKKKNAYTEHFGSLFEDNSRDDAYKEMLTIYSNQNEKKKKNTKDNKKDNKNKYNNTHSASETNDEDIFNFISKQDDESVESKERRKKNSKYTQKEKIQDQLEEQLIRDLKNVNHIQDTNEKREDIQIEEKNRMLKFEKIFLDNSDYESILKNKKVLNDDETKEKIQKQSREGNIKKKKKKMKK</sequence>
<reference evidence="4" key="2">
    <citation type="submission" date="2006-09" db="EMBL/GenBank/DDBJ databases">
        <title>The genome sequence of Plasmodium falciparum Dd2.</title>
        <authorList>
            <consortium name="The Broad Institute Genome Sequencing Platform"/>
            <person name="Birren B."/>
            <person name="Lander E."/>
            <person name="Galagan J."/>
            <person name="Nusbaum C."/>
            <person name="Devon K."/>
            <person name="Henn M."/>
            <person name="Jaffe D."/>
            <person name="Butler J."/>
            <person name="Alvarez P."/>
            <person name="Gnerre S."/>
            <person name="Grabherr M."/>
            <person name="Kleber M."/>
            <person name="Mauceli E."/>
            <person name="Brockman W."/>
            <person name="MacCallum I.A."/>
            <person name="Rounsley S."/>
            <person name="Young S."/>
            <person name="LaButti K."/>
            <person name="Pushparaj V."/>
            <person name="DeCaprio D."/>
            <person name="Crawford M."/>
            <person name="Koehrsen M."/>
            <person name="Engels R."/>
            <person name="Montgomery P."/>
            <person name="Pearson M."/>
            <person name="Howarth C."/>
            <person name="Larson L."/>
            <person name="Luoma S."/>
            <person name="White J."/>
            <person name="Kodira C."/>
            <person name="Zeng Q."/>
            <person name="O'Leary S."/>
            <person name="Yandava C."/>
            <person name="Alvarado L."/>
            <person name="Wirth D."/>
            <person name="Volkman S."/>
            <person name="Hartl D."/>
        </authorList>
    </citation>
    <scope>NUCLEOTIDE SEQUENCE [LARGE SCALE GENOMIC DNA]</scope>
</reference>
<evidence type="ECO:0000313" key="4">
    <source>
        <dbReference type="Proteomes" id="UP000054282"/>
    </source>
</evidence>
<feature type="region of interest" description="Disordered" evidence="1">
    <location>
        <begin position="830"/>
        <end position="856"/>
    </location>
</feature>
<name>A0A0L7LX15_PLAF4</name>
<feature type="region of interest" description="Disordered" evidence="1">
    <location>
        <begin position="707"/>
        <end position="768"/>
    </location>
</feature>
<dbReference type="Gene3D" id="2.40.50.700">
    <property type="match status" value="1"/>
</dbReference>
<dbReference type="InterPro" id="IPR041505">
    <property type="entry name" value="Dis3_CSD2"/>
</dbReference>
<dbReference type="Pfam" id="PF17849">
    <property type="entry name" value="OB_Dis3"/>
    <property type="match status" value="1"/>
</dbReference>
<feature type="compositionally biased region" description="Basic and acidic residues" evidence="1">
    <location>
        <begin position="746"/>
        <end position="756"/>
    </location>
</feature>
<feature type="compositionally biased region" description="Low complexity" evidence="1">
    <location>
        <begin position="480"/>
        <end position="492"/>
    </location>
</feature>
<feature type="compositionally biased region" description="Basic and acidic residues" evidence="1">
    <location>
        <begin position="830"/>
        <end position="847"/>
    </location>
</feature>
<feature type="region of interest" description="Disordered" evidence="1">
    <location>
        <begin position="1"/>
        <end position="71"/>
    </location>
</feature>
<dbReference type="InterPro" id="IPR050180">
    <property type="entry name" value="RNR_Ribonuclease"/>
</dbReference>
<evidence type="ECO:0000313" key="3">
    <source>
        <dbReference type="EMBL" id="KOB85159.1"/>
    </source>
</evidence>
<dbReference type="Gene3D" id="2.40.50.690">
    <property type="match status" value="1"/>
</dbReference>
<dbReference type="PANTHER" id="PTHR23355:SF9">
    <property type="entry name" value="DIS3-LIKE EXONUCLEASE 2"/>
    <property type="match status" value="1"/>
</dbReference>
<reference evidence="4" key="1">
    <citation type="submission" date="2006-09" db="EMBL/GenBank/DDBJ databases">
        <title>Annotation of Plasmodium falciparum Dd2.</title>
        <authorList>
            <consortium name="The Broad Institute Genome Sequencing Platform"/>
            <person name="Volkman S.K."/>
            <person name="Neafsey D.E."/>
            <person name="Dash A.P."/>
            <person name="Chitnis C.E."/>
            <person name="Hartl D.L."/>
            <person name="Young S.K."/>
            <person name="Zeng Q."/>
            <person name="Koehrsen M."/>
            <person name="Alvarado L."/>
            <person name="Berlin A."/>
            <person name="Borenstein D."/>
            <person name="Chapman S.B."/>
            <person name="Chen Z."/>
            <person name="Engels R."/>
            <person name="Freedman E."/>
            <person name="Gellesch M."/>
            <person name="Goldberg J."/>
            <person name="Griggs A."/>
            <person name="Gujja S."/>
            <person name="Heilman E.R."/>
            <person name="Heiman D.I."/>
            <person name="Howarth C."/>
            <person name="Jen D."/>
            <person name="Larson L."/>
            <person name="Mehta T."/>
            <person name="Neiman D."/>
            <person name="Park D."/>
            <person name="Pearson M."/>
            <person name="Roberts A."/>
            <person name="Saif S."/>
            <person name="Shea T."/>
            <person name="Shenoy N."/>
            <person name="Sisk P."/>
            <person name="Stolte C."/>
            <person name="Sykes S."/>
            <person name="Walk T."/>
            <person name="White J."/>
            <person name="Yandava C."/>
            <person name="Haas B."/>
            <person name="Henn M.R."/>
            <person name="Nusbaum C."/>
            <person name="Birren B."/>
        </authorList>
    </citation>
    <scope>NUCLEOTIDE SEQUENCE [LARGE SCALE GENOMIC DNA]</scope>
</reference>
<proteinExistence type="predicted"/>
<dbReference type="KEGG" id="pfd:PFDG_00634"/>
<dbReference type="PANTHER" id="PTHR23355">
    <property type="entry name" value="RIBONUCLEASE"/>
    <property type="match status" value="1"/>
</dbReference>
<dbReference type="InterPro" id="IPR012340">
    <property type="entry name" value="NA-bd_OB-fold"/>
</dbReference>
<feature type="region of interest" description="Disordered" evidence="1">
    <location>
        <begin position="542"/>
        <end position="616"/>
    </location>
</feature>
<feature type="compositionally biased region" description="Basic and acidic residues" evidence="1">
    <location>
        <begin position="1"/>
        <end position="70"/>
    </location>
</feature>
<organism evidence="3 4">
    <name type="scientific">Plasmodium falciparum (isolate Dd2)</name>
    <dbReference type="NCBI Taxonomy" id="57267"/>
    <lineage>
        <taxon>Eukaryota</taxon>
        <taxon>Sar</taxon>
        <taxon>Alveolata</taxon>
        <taxon>Apicomplexa</taxon>
        <taxon>Aconoidasida</taxon>
        <taxon>Haemosporida</taxon>
        <taxon>Plasmodiidae</taxon>
        <taxon>Plasmodium</taxon>
        <taxon>Plasmodium (Laverania)</taxon>
    </lineage>
</organism>
<evidence type="ECO:0000256" key="1">
    <source>
        <dbReference type="SAM" id="MobiDB-lite"/>
    </source>
</evidence>
<feature type="compositionally biased region" description="Basic and acidic residues" evidence="1">
    <location>
        <begin position="715"/>
        <end position="724"/>
    </location>
</feature>
<dbReference type="AlphaFoldDB" id="A0A0L7LX15"/>